<dbReference type="PRINTS" id="PR00411">
    <property type="entry name" value="PNDRDTASEI"/>
</dbReference>
<dbReference type="Proteomes" id="UP000283734">
    <property type="component" value="Unassembled WGS sequence"/>
</dbReference>
<dbReference type="EMBL" id="QYYA01000004">
    <property type="protein sequence ID" value="RJG16748.1"/>
    <property type="molecule type" value="Genomic_DNA"/>
</dbReference>
<proteinExistence type="predicted"/>
<dbReference type="PANTHER" id="PTHR42877:SF4">
    <property type="entry name" value="FAD_NAD(P)-BINDING DOMAIN-CONTAINING PROTEIN-RELATED"/>
    <property type="match status" value="1"/>
</dbReference>
<dbReference type="InterPro" id="IPR051209">
    <property type="entry name" value="FAD-bind_Monooxygenase_sf"/>
</dbReference>
<dbReference type="Gene3D" id="3.50.50.60">
    <property type="entry name" value="FAD/NAD(P)-binding domain"/>
    <property type="match status" value="2"/>
</dbReference>
<comment type="caution">
    <text evidence="1">The sequence shown here is derived from an EMBL/GenBank/DDBJ whole genome shotgun (WGS) entry which is preliminary data.</text>
</comment>
<dbReference type="AlphaFoldDB" id="A0A418XVH5"/>
<dbReference type="InterPro" id="IPR036188">
    <property type="entry name" value="FAD/NAD-bd_sf"/>
</dbReference>
<evidence type="ECO:0000313" key="1">
    <source>
        <dbReference type="EMBL" id="RJG16748.1"/>
    </source>
</evidence>
<protein>
    <submittedName>
        <fullName evidence="1">NAD(P)/FAD-dependent oxidoreductase</fullName>
    </submittedName>
</protein>
<dbReference type="OrthoDB" id="9766402at2"/>
<evidence type="ECO:0000313" key="2">
    <source>
        <dbReference type="Proteomes" id="UP000283734"/>
    </source>
</evidence>
<dbReference type="SUPFAM" id="SSF51905">
    <property type="entry name" value="FAD/NAD(P)-binding domain"/>
    <property type="match status" value="2"/>
</dbReference>
<dbReference type="Pfam" id="PF13738">
    <property type="entry name" value="Pyr_redox_3"/>
    <property type="match status" value="1"/>
</dbReference>
<name>A0A418XVH5_9GAMM</name>
<keyword evidence="2" id="KW-1185">Reference proteome</keyword>
<sequence>MTQHANTPVHDVLIVGAGISGIGLAIKLQEAGITNVVILEKAADLGGTWRDNTYPGCACDVPSALYSYSFAQKPDWTRAFAGQAEILDYVRDTAQRYGVPSYIRFNQGVERAQWREERNLWEVQTADTLYLARTVVACSGYLHEPVIPDIPGLDSFTGKLFHSSRWDHQHDLTGERVAVIGTGASAIQFVPEIQPKVQQLTLFQRTPQWVLPKPDHSIPKVEENFFRLPFTLNAWRKMLYGGFETFGIGFRRPAMLRQIQKLGLAHLKVAIKDPELRAKLTPDYTLGCKRVLLSNNYYPALNQPNVDVFHTGLKEVRGNTLVGHDGSECEVDTIILGTGFFVTEPPIADHIFNDAGDSLSDMWRDGMQAYRGTTIAGLPNAFMVLGPNLGIGHNSAFIVIEAQIRYIVSSLTTMREKQLARIEVKEEVQQRYNLKVQKDLQGTVWNTGGCSSYYLDKNGFNSVGFPWSTLEMQRLLNHFDADSYHQQPATEQVF</sequence>
<reference evidence="1 2" key="1">
    <citation type="submission" date="2018-09" db="EMBL/GenBank/DDBJ databases">
        <title>Alcanivorax profundi sp. nov., isolated from 1000 m-depth seawater of the Mariana Trench.</title>
        <authorList>
            <person name="Liu J."/>
        </authorList>
    </citation>
    <scope>NUCLEOTIDE SEQUENCE [LARGE SCALE GENOMIC DNA]</scope>
    <source>
        <strain evidence="1 2">MTEO17</strain>
    </source>
</reference>
<gene>
    <name evidence="1" type="ORF">D4A39_13055</name>
</gene>
<accession>A0A418XVH5</accession>
<dbReference type="RefSeq" id="WP_022986284.1">
    <property type="nucleotide sequence ID" value="NZ_CAXGPP010000041.1"/>
</dbReference>
<organism evidence="1 2">
    <name type="scientific">Alcanivorax profundi</name>
    <dbReference type="NCBI Taxonomy" id="2338368"/>
    <lineage>
        <taxon>Bacteria</taxon>
        <taxon>Pseudomonadati</taxon>
        <taxon>Pseudomonadota</taxon>
        <taxon>Gammaproteobacteria</taxon>
        <taxon>Oceanospirillales</taxon>
        <taxon>Alcanivoracaceae</taxon>
        <taxon>Alcanivorax</taxon>
    </lineage>
</organism>
<dbReference type="PANTHER" id="PTHR42877">
    <property type="entry name" value="L-ORNITHINE N(5)-MONOOXYGENASE-RELATED"/>
    <property type="match status" value="1"/>
</dbReference>